<evidence type="ECO:0000313" key="1">
    <source>
        <dbReference type="EMBL" id="POB02418.1"/>
    </source>
</evidence>
<keyword evidence="2" id="KW-1185">Reference proteome</keyword>
<gene>
    <name evidence="1" type="ORF">C1949_13305</name>
</gene>
<name>A0A2P4ET14_9GAMM</name>
<accession>A0A2P4ET14</accession>
<comment type="caution">
    <text evidence="1">The sequence shown here is derived from an EMBL/GenBank/DDBJ whole genome shotgun (WGS) entry which is preliminary data.</text>
</comment>
<protein>
    <submittedName>
        <fullName evidence="1">Uncharacterized protein</fullName>
    </submittedName>
</protein>
<dbReference type="AlphaFoldDB" id="A0A2P4ET14"/>
<evidence type="ECO:0000313" key="2">
    <source>
        <dbReference type="Proteomes" id="UP000243451"/>
    </source>
</evidence>
<dbReference type="RefSeq" id="WP_104738964.1">
    <property type="nucleotide sequence ID" value="NZ_BMHR01000008.1"/>
</dbReference>
<dbReference type="EMBL" id="PPSK01000013">
    <property type="protein sequence ID" value="POB02418.1"/>
    <property type="molecule type" value="Genomic_DNA"/>
</dbReference>
<dbReference type="Proteomes" id="UP000243451">
    <property type="component" value="Unassembled WGS sequence"/>
</dbReference>
<reference evidence="1 2" key="1">
    <citation type="submission" date="2018-01" db="EMBL/GenBank/DDBJ databases">
        <title>Draft genome of the type strain Pseudomonas oceani DSM 100277 isolated from the deep water in Okinawa trough, northwestern Pacific Ocean.</title>
        <authorList>
            <person name="Gomila M."/>
            <person name="Mulet M."/>
            <person name="Garcia-Valdes E."/>
            <person name="Lalucat J."/>
        </authorList>
    </citation>
    <scope>NUCLEOTIDE SEQUENCE [LARGE SCALE GENOMIC DNA]</scope>
    <source>
        <strain evidence="1 2">DSM 100277</strain>
    </source>
</reference>
<organism evidence="1 2">
    <name type="scientific">Halopseudomonas oceani</name>
    <dbReference type="NCBI Taxonomy" id="1708783"/>
    <lineage>
        <taxon>Bacteria</taxon>
        <taxon>Pseudomonadati</taxon>
        <taxon>Pseudomonadota</taxon>
        <taxon>Gammaproteobacteria</taxon>
        <taxon>Pseudomonadales</taxon>
        <taxon>Pseudomonadaceae</taxon>
        <taxon>Halopseudomonas</taxon>
    </lineage>
</organism>
<proteinExistence type="predicted"/>
<sequence length="66" mass="7597">MNENTNFYLNQYLQQVRFGPNDMRKNAYHFFLGYINALRVSGVVSHDEAACFCEMALTAITYGHAE</sequence>